<dbReference type="Gene3D" id="3.30.300.30">
    <property type="match status" value="1"/>
</dbReference>
<dbReference type="InterPro" id="IPR045851">
    <property type="entry name" value="AMP-bd_C_sf"/>
</dbReference>
<dbReference type="PATRIC" id="fig|1230452.3.peg.2580"/>
<dbReference type="InterPro" id="IPR000873">
    <property type="entry name" value="AMP-dep_synth/lig_dom"/>
</dbReference>
<dbReference type="NCBIfam" id="NF041878">
    <property type="entry name" value="paak_haloarch"/>
    <property type="match status" value="1"/>
</dbReference>
<dbReference type="InterPro" id="IPR028154">
    <property type="entry name" value="AMP-dep_Lig_C"/>
</dbReference>
<sequence length="431" mass="47798">MYMVFDSTETASREELREVQDGRLRETVRNAYENVEFYRETFDAAGLSPADIESVEDLSKLPFTTKEDFRDHYPTGMFAADMDDVIRVHASSGTTGKPKIVGYTREDLDVWSKAVARCLVAAGVGSDDVVQNAYGYGLFTGGLGLHQGVEELGATVIPIGGGNTQRQVELLSDLGSDVIACTPSYALYLAEVADDMGIDIRDLPLRTVIFGAEPCTEPMRNEIEERLGVTGIDIYGLSEIVGPGVSVECEAQDGLHIWEDYFYPEVVDPNTGDPVEEGEEGELVLTTLAKDALPVLRYRTGDLTTLDYDTCECGRTCVRMDNITGRSDDLIIVRGVNFYPSEVESVVLEFDEIAPHYRIDLRREGSLDRVEITVELVEEFDGSLSDLEGRIQKRLSNVLSFTPDELHLVEYGDIARTEVGKVQRVYDHRGQ</sequence>
<dbReference type="GO" id="GO:0047475">
    <property type="term" value="F:phenylacetate-CoA ligase activity"/>
    <property type="evidence" value="ECO:0007669"/>
    <property type="project" value="InterPro"/>
</dbReference>
<keyword evidence="3 7" id="KW-0436">Ligase</keyword>
<accession>M0GJZ3</accession>
<dbReference type="EMBL" id="AOLH01000020">
    <property type="protein sequence ID" value="ELZ72546.1"/>
    <property type="molecule type" value="Genomic_DNA"/>
</dbReference>
<protein>
    <submittedName>
        <fullName evidence="7">Phenylacetyl-coenzyme A ligase</fullName>
    </submittedName>
</protein>
<gene>
    <name evidence="7" type="ORF">C456_13243</name>
</gene>
<dbReference type="PANTHER" id="PTHR43845:SF1">
    <property type="entry name" value="BLR5969 PROTEIN"/>
    <property type="match status" value="1"/>
</dbReference>
<dbReference type="Gene3D" id="3.40.50.12780">
    <property type="entry name" value="N-terminal domain of ligase-like"/>
    <property type="match status" value="1"/>
</dbReference>
<dbReference type="CDD" id="cd05913">
    <property type="entry name" value="PaaK"/>
    <property type="match status" value="1"/>
</dbReference>
<dbReference type="PANTHER" id="PTHR43845">
    <property type="entry name" value="BLR5969 PROTEIN"/>
    <property type="match status" value="1"/>
</dbReference>
<proteinExistence type="predicted"/>
<dbReference type="Pfam" id="PF14535">
    <property type="entry name" value="AMP-binding_C_2"/>
    <property type="match status" value="1"/>
</dbReference>
<dbReference type="InterPro" id="IPR042099">
    <property type="entry name" value="ANL_N_sf"/>
</dbReference>
<name>M0GJZ3_HALL2</name>
<evidence type="ECO:0000313" key="7">
    <source>
        <dbReference type="EMBL" id="ELZ72546.1"/>
    </source>
</evidence>
<reference evidence="7 8" key="1">
    <citation type="journal article" date="2014" name="PLoS Genet.">
        <title>Phylogenetically driven sequencing of extremely halophilic archaea reveals strategies for static and dynamic osmo-response.</title>
        <authorList>
            <person name="Becker E.A."/>
            <person name="Seitzer P.M."/>
            <person name="Tritt A."/>
            <person name="Larsen D."/>
            <person name="Krusor M."/>
            <person name="Yao A.I."/>
            <person name="Wu D."/>
            <person name="Madern D."/>
            <person name="Eisen J.A."/>
            <person name="Darling A.E."/>
            <person name="Facciotti M.T."/>
        </authorList>
    </citation>
    <scope>NUCLEOTIDE SEQUENCE [LARGE SCALE GENOMIC DNA]</scope>
    <source>
        <strain evidence="8">DSM 14919 / CCM 7023 / CIP 107410 / JCM 9276 / NCIMB 13854 / Aa 2.2</strain>
    </source>
</reference>
<evidence type="ECO:0000256" key="2">
    <source>
        <dbReference type="ARBA" id="ARBA00011245"/>
    </source>
</evidence>
<evidence type="ECO:0000256" key="3">
    <source>
        <dbReference type="ARBA" id="ARBA00022598"/>
    </source>
</evidence>
<dbReference type="SUPFAM" id="SSF56801">
    <property type="entry name" value="Acetyl-CoA synthetase-like"/>
    <property type="match status" value="1"/>
</dbReference>
<comment type="caution">
    <text evidence="7">The sequence shown here is derived from an EMBL/GenBank/DDBJ whole genome shotgun (WGS) entry which is preliminary data.</text>
</comment>
<dbReference type="Pfam" id="PF00501">
    <property type="entry name" value="AMP-binding"/>
    <property type="match status" value="1"/>
</dbReference>
<dbReference type="PIRSF" id="PIRSF006444">
    <property type="entry name" value="PaaK"/>
    <property type="match status" value="1"/>
</dbReference>
<dbReference type="Proteomes" id="UP000011535">
    <property type="component" value="Unassembled WGS sequence"/>
</dbReference>
<dbReference type="GO" id="GO:0010124">
    <property type="term" value="P:phenylacetate catabolic process"/>
    <property type="evidence" value="ECO:0007669"/>
    <property type="project" value="InterPro"/>
</dbReference>
<organism evidence="7 8">
    <name type="scientific">Haloferax lucentense (strain DSM 14919 / JCM 9276 / NCIMB 13854 / Aa 2.2)</name>
    <name type="common">Haloferax alicantei</name>
    <dbReference type="NCBI Taxonomy" id="1230452"/>
    <lineage>
        <taxon>Archaea</taxon>
        <taxon>Methanobacteriati</taxon>
        <taxon>Methanobacteriota</taxon>
        <taxon>Stenosarchaea group</taxon>
        <taxon>Halobacteria</taxon>
        <taxon>Halobacteriales</taxon>
        <taxon>Haloferacaceae</taxon>
        <taxon>Haloferax</taxon>
    </lineage>
</organism>
<dbReference type="AlphaFoldDB" id="M0GJZ3"/>
<evidence type="ECO:0000259" key="6">
    <source>
        <dbReference type="Pfam" id="PF14535"/>
    </source>
</evidence>
<keyword evidence="4" id="KW-0547">Nucleotide-binding</keyword>
<comment type="subunit">
    <text evidence="2">Monomer.</text>
</comment>
<dbReference type="InterPro" id="IPR020845">
    <property type="entry name" value="AMP-binding_CS"/>
</dbReference>
<dbReference type="InterPro" id="IPR011880">
    <property type="entry name" value="PA_CoA_ligase"/>
</dbReference>
<evidence type="ECO:0000256" key="1">
    <source>
        <dbReference type="ARBA" id="ARBA00005211"/>
    </source>
</evidence>
<feature type="domain" description="AMP-dependent ligase C-terminal" evidence="6">
    <location>
        <begin position="335"/>
        <end position="429"/>
    </location>
</feature>
<evidence type="ECO:0000259" key="5">
    <source>
        <dbReference type="Pfam" id="PF00501"/>
    </source>
</evidence>
<evidence type="ECO:0000313" key="8">
    <source>
        <dbReference type="Proteomes" id="UP000011535"/>
    </source>
</evidence>
<comment type="pathway">
    <text evidence="1">Aromatic compound metabolism.</text>
</comment>
<dbReference type="GO" id="GO:0000166">
    <property type="term" value="F:nucleotide binding"/>
    <property type="evidence" value="ECO:0007669"/>
    <property type="project" value="UniProtKB-KW"/>
</dbReference>
<dbReference type="FunFam" id="3.40.50.12780:FF:000016">
    <property type="entry name" value="Phenylacetate-coenzyme A ligase"/>
    <property type="match status" value="1"/>
</dbReference>
<feature type="domain" description="AMP-dependent synthetase/ligase" evidence="5">
    <location>
        <begin position="62"/>
        <end position="285"/>
    </location>
</feature>
<evidence type="ECO:0000256" key="4">
    <source>
        <dbReference type="ARBA" id="ARBA00022741"/>
    </source>
</evidence>
<dbReference type="PROSITE" id="PS00455">
    <property type="entry name" value="AMP_BINDING"/>
    <property type="match status" value="1"/>
</dbReference>